<dbReference type="SMART" id="SM01088">
    <property type="entry name" value="Col_cuticle_N"/>
    <property type="match status" value="1"/>
</dbReference>
<feature type="transmembrane region" description="Helical" evidence="5">
    <location>
        <begin position="16"/>
        <end position="38"/>
    </location>
</feature>
<dbReference type="OrthoDB" id="5862377at2759"/>
<evidence type="ECO:0000313" key="7">
    <source>
        <dbReference type="EMBL" id="CAB3399933.1"/>
    </source>
</evidence>
<dbReference type="EMBL" id="CADEPM010000002">
    <property type="protein sequence ID" value="CAB3399933.1"/>
    <property type="molecule type" value="Genomic_DNA"/>
</dbReference>
<dbReference type="PANTHER" id="PTHR24637:SF398">
    <property type="entry name" value="NEMATODE CUTICLE COLLAGEN N-TERMINAL DOMAIN-CONTAINING PROTEIN"/>
    <property type="match status" value="1"/>
</dbReference>
<organism evidence="7 8">
    <name type="scientific">Caenorhabditis bovis</name>
    <dbReference type="NCBI Taxonomy" id="2654633"/>
    <lineage>
        <taxon>Eukaryota</taxon>
        <taxon>Metazoa</taxon>
        <taxon>Ecdysozoa</taxon>
        <taxon>Nematoda</taxon>
        <taxon>Chromadorea</taxon>
        <taxon>Rhabditida</taxon>
        <taxon>Rhabditina</taxon>
        <taxon>Rhabditomorpha</taxon>
        <taxon>Rhabditoidea</taxon>
        <taxon>Rhabditidae</taxon>
        <taxon>Peloderinae</taxon>
        <taxon>Caenorhabditis</taxon>
    </lineage>
</organism>
<dbReference type="Proteomes" id="UP000494206">
    <property type="component" value="Unassembled WGS sequence"/>
</dbReference>
<keyword evidence="3" id="KW-1015">Disulfide bond</keyword>
<keyword evidence="5" id="KW-0472">Membrane</keyword>
<evidence type="ECO:0000256" key="4">
    <source>
        <dbReference type="SAM" id="MobiDB-lite"/>
    </source>
</evidence>
<protein>
    <recommendedName>
        <fullName evidence="6">Nematode cuticle collagen N-terminal domain-containing protein</fullName>
    </recommendedName>
</protein>
<comment type="subunit">
    <text evidence="1">Collagen polypeptide chains are complexed within the cuticle by disulfide bonds and other types of covalent cross-links.</text>
</comment>
<reference evidence="7 8" key="1">
    <citation type="submission" date="2020-04" db="EMBL/GenBank/DDBJ databases">
        <authorList>
            <person name="Laetsch R D."/>
            <person name="Stevens L."/>
            <person name="Kumar S."/>
            <person name="Blaxter L. M."/>
        </authorList>
    </citation>
    <scope>NUCLEOTIDE SEQUENCE [LARGE SCALE GENOMIC DNA]</scope>
</reference>
<evidence type="ECO:0000313" key="8">
    <source>
        <dbReference type="Proteomes" id="UP000494206"/>
    </source>
</evidence>
<feature type="compositionally biased region" description="Pro residues" evidence="4">
    <location>
        <begin position="275"/>
        <end position="284"/>
    </location>
</feature>
<keyword evidence="8" id="KW-1185">Reference proteome</keyword>
<name>A0A8S1E7Z3_9PELO</name>
<feature type="compositionally biased region" description="Basic and acidic residues" evidence="4">
    <location>
        <begin position="263"/>
        <end position="272"/>
    </location>
</feature>
<evidence type="ECO:0000256" key="2">
    <source>
        <dbReference type="ARBA" id="ARBA00022737"/>
    </source>
</evidence>
<gene>
    <name evidence="7" type="ORF">CBOVIS_LOCUS2975</name>
</gene>
<feature type="compositionally biased region" description="Gly residues" evidence="4">
    <location>
        <begin position="188"/>
        <end position="197"/>
    </location>
</feature>
<keyword evidence="2" id="KW-0677">Repeat</keyword>
<dbReference type="PANTHER" id="PTHR24637">
    <property type="entry name" value="COLLAGEN"/>
    <property type="match status" value="1"/>
</dbReference>
<dbReference type="GO" id="GO:0042302">
    <property type="term" value="F:structural constituent of cuticle"/>
    <property type="evidence" value="ECO:0007669"/>
    <property type="project" value="InterPro"/>
</dbReference>
<comment type="caution">
    <text evidence="7">The sequence shown here is derived from an EMBL/GenBank/DDBJ whole genome shotgun (WGS) entry which is preliminary data.</text>
</comment>
<feature type="compositionally biased region" description="Low complexity" evidence="4">
    <location>
        <begin position="245"/>
        <end position="254"/>
    </location>
</feature>
<keyword evidence="5" id="KW-1133">Transmembrane helix</keyword>
<sequence>MDEKAKLVQADQLKKFAFFGVAVSTVATLIAIIAVPLLCVHMQSVQSVLSDELTFCKSKNLDMKTEISRLSSLRTESGRGKRQVAETCCSCGIGETGPAGVPGQEGAPGDDGKPGNPGAPGADADEQGMHYIPPEFCFDCPAGPPGPVGGPGPKGPPGPPGGAGEPGNEGRSGNRGPPGPRGPPGEAGPDGEGGRPGQNGQTRTLPSPPGQPGQPGEKGAPGEPGPDGRPGHPGRNGPPGPPGDNGPVGQPGNDGENGTPGEPGKEGAKGSCDHCPPPRTAPGY</sequence>
<proteinExistence type="predicted"/>
<feature type="compositionally biased region" description="Pro residues" evidence="4">
    <location>
        <begin position="142"/>
        <end position="160"/>
    </location>
</feature>
<evidence type="ECO:0000259" key="6">
    <source>
        <dbReference type="SMART" id="SM01088"/>
    </source>
</evidence>
<dbReference type="Pfam" id="PF01484">
    <property type="entry name" value="Col_cuticle_N"/>
    <property type="match status" value="1"/>
</dbReference>
<evidence type="ECO:0000256" key="3">
    <source>
        <dbReference type="ARBA" id="ARBA00023157"/>
    </source>
</evidence>
<dbReference type="AlphaFoldDB" id="A0A8S1E7Z3"/>
<keyword evidence="5" id="KW-0812">Transmembrane</keyword>
<evidence type="ECO:0000256" key="1">
    <source>
        <dbReference type="ARBA" id="ARBA00011518"/>
    </source>
</evidence>
<evidence type="ECO:0000256" key="5">
    <source>
        <dbReference type="SAM" id="Phobius"/>
    </source>
</evidence>
<feature type="region of interest" description="Disordered" evidence="4">
    <location>
        <begin position="99"/>
        <end position="284"/>
    </location>
</feature>
<feature type="domain" description="Nematode cuticle collagen N-terminal" evidence="6">
    <location>
        <begin position="15"/>
        <end position="67"/>
    </location>
</feature>
<dbReference type="InterPro" id="IPR002486">
    <property type="entry name" value="Col_cuticle_N"/>
</dbReference>
<accession>A0A8S1E7Z3</accession>